<dbReference type="AlphaFoldDB" id="A0A1V3G7B0"/>
<sequence>MRIHTFVLAAIETPQDEVIDSLVQEKLSDYEFNKKDLFTAYSLSSGERLFKDQNDQWYAAAYTVKDSLHNVKYGRQTFRPPYKKIPDEELSFVEILEKNDWVPMNAHYDKALCHVIVEVDKLEEIPLEVQSRLAHADGDDDPQVAHSLHFIESKLDGKRSRFISGWESHSFATITESRDFADDILMPISSWLYLLYFSYFLDHNGTIPSDQMMPRLLGNLWASTMKELPYNKELIQIQPLS</sequence>
<evidence type="ECO:0000313" key="2">
    <source>
        <dbReference type="Proteomes" id="UP000188597"/>
    </source>
</evidence>
<dbReference type="EMBL" id="MQMF01000002">
    <property type="protein sequence ID" value="OOE12271.1"/>
    <property type="molecule type" value="Genomic_DNA"/>
</dbReference>
<organism evidence="1 2">
    <name type="scientific">Fictibacillus arsenicus</name>
    <dbReference type="NCBI Taxonomy" id="255247"/>
    <lineage>
        <taxon>Bacteria</taxon>
        <taxon>Bacillati</taxon>
        <taxon>Bacillota</taxon>
        <taxon>Bacilli</taxon>
        <taxon>Bacillales</taxon>
        <taxon>Fictibacillaceae</taxon>
        <taxon>Fictibacillus</taxon>
    </lineage>
</organism>
<protein>
    <submittedName>
        <fullName evidence="1">Uncharacterized protein</fullName>
    </submittedName>
</protein>
<gene>
    <name evidence="1" type="ORF">UN64_09155</name>
</gene>
<comment type="caution">
    <text evidence="1">The sequence shown here is derived from an EMBL/GenBank/DDBJ whole genome shotgun (WGS) entry which is preliminary data.</text>
</comment>
<dbReference type="Proteomes" id="UP000188597">
    <property type="component" value="Unassembled WGS sequence"/>
</dbReference>
<evidence type="ECO:0000313" key="1">
    <source>
        <dbReference type="EMBL" id="OOE12271.1"/>
    </source>
</evidence>
<name>A0A1V3G7B0_9BACL</name>
<accession>A0A1V3G7B0</accession>
<proteinExistence type="predicted"/>
<dbReference type="OrthoDB" id="2824460at2"/>
<reference evidence="1 2" key="1">
    <citation type="submission" date="2016-11" db="EMBL/GenBank/DDBJ databases">
        <authorList>
            <person name="Jaros S."/>
            <person name="Januszkiewicz K."/>
            <person name="Wedrychowicz H."/>
        </authorList>
    </citation>
    <scope>NUCLEOTIDE SEQUENCE [LARGE SCALE GENOMIC DNA]</scope>
    <source>
        <strain evidence="1 2">Con a/3</strain>
    </source>
</reference>
<dbReference type="RefSeq" id="WP_139343071.1">
    <property type="nucleotide sequence ID" value="NZ_MQMF01000002.1"/>
</dbReference>